<evidence type="ECO:0000256" key="5">
    <source>
        <dbReference type="ARBA" id="ARBA00022975"/>
    </source>
</evidence>
<feature type="domain" description="Dihydroorotase catalytic" evidence="7">
    <location>
        <begin position="49"/>
        <end position="237"/>
    </location>
</feature>
<name>A0AA43XJC1_9CLOT</name>
<feature type="binding site" evidence="6">
    <location>
        <position position="62"/>
    </location>
    <ligand>
        <name>Zn(2+)</name>
        <dbReference type="ChEBI" id="CHEBI:29105"/>
        <label>1</label>
    </ligand>
</feature>
<dbReference type="InterPro" id="IPR032466">
    <property type="entry name" value="Metal_Hydrolase"/>
</dbReference>
<feature type="binding site" evidence="6">
    <location>
        <begin position="323"/>
        <end position="324"/>
    </location>
    <ligand>
        <name>substrate</name>
    </ligand>
</feature>
<feature type="binding site" evidence="6">
    <location>
        <position position="232"/>
    </location>
    <ligand>
        <name>Zn(2+)</name>
        <dbReference type="ChEBI" id="CHEBI:29105"/>
        <label>2</label>
    </ligand>
</feature>
<dbReference type="GO" id="GO:0006145">
    <property type="term" value="P:purine nucleobase catabolic process"/>
    <property type="evidence" value="ECO:0007669"/>
    <property type="project" value="TreeGrafter"/>
</dbReference>
<dbReference type="GO" id="GO:0005737">
    <property type="term" value="C:cytoplasm"/>
    <property type="evidence" value="ECO:0007669"/>
    <property type="project" value="TreeGrafter"/>
</dbReference>
<dbReference type="PANTHER" id="PTHR43668">
    <property type="entry name" value="ALLANTOINASE"/>
    <property type="match status" value="1"/>
</dbReference>
<keyword evidence="9" id="KW-1185">Reference proteome</keyword>
<sequence length="432" mass="46896">MKTIFKEVRVLDPESGRDEVLDVLVEGERIKEIGKSVEAGEGKIIEGKGKWLVPGLIDVHVHLREPGFEYKETFVTGSRSGAMGGFTTMAYMPNTNPVIDNPGIIRALVEKGKGEGIINLHPVGSMTLGQQGETLGDYGEMKKAGALALSEDGKSVLDSYVMKQGLLKAQNEDLPVLVHCEDPSLVAGGAMNEGKKSRALGIQGIPNSAEDVITARDLILSGETGARVHLCHMSTKGSVELLREAKAKNSRVSGEVSPHHLTFTEEIIDGIDTNTKMNPPLRREEDRRELIQGLQEGVIDIIATDHAPHSEEDKKQPYEKAPFGIVGLETALSIGLTELVHTGILSPVKFFEKLTINPAKLLGISRGKLQAGEIADLTLIDPEASYEIRVENFQSKSQNTPFKGRKVKGRAVLTMVSGNIVMENSRLKEANK</sequence>
<dbReference type="SUPFAM" id="SSF51556">
    <property type="entry name" value="Metallo-dependent hydrolases"/>
    <property type="match status" value="1"/>
</dbReference>
<evidence type="ECO:0000259" key="7">
    <source>
        <dbReference type="Pfam" id="PF12890"/>
    </source>
</evidence>
<organism evidence="8 9">
    <name type="scientific">Isachenkonia alkalipeptolytica</name>
    <dbReference type="NCBI Taxonomy" id="2565777"/>
    <lineage>
        <taxon>Bacteria</taxon>
        <taxon>Bacillati</taxon>
        <taxon>Bacillota</taxon>
        <taxon>Clostridia</taxon>
        <taxon>Eubacteriales</taxon>
        <taxon>Clostridiaceae</taxon>
        <taxon>Isachenkonia</taxon>
    </lineage>
</organism>
<dbReference type="InterPro" id="IPR011059">
    <property type="entry name" value="Metal-dep_hydrolase_composite"/>
</dbReference>
<comment type="pathway">
    <text evidence="6">Pyrimidine metabolism; UMP biosynthesis via de novo pathway; (S)-dihydroorotate from bicarbonate: step 3/3.</text>
</comment>
<dbReference type="SUPFAM" id="SSF51338">
    <property type="entry name" value="Composite domain of metallo-dependent hydrolases"/>
    <property type="match status" value="1"/>
</dbReference>
<evidence type="ECO:0000313" key="8">
    <source>
        <dbReference type="EMBL" id="NBG87394.1"/>
    </source>
</evidence>
<dbReference type="RefSeq" id="WP_160718756.1">
    <property type="nucleotide sequence ID" value="NZ_SUMG01000002.1"/>
</dbReference>
<proteinExistence type="inferred from homology"/>
<feature type="binding site" evidence="6">
    <location>
        <begin position="62"/>
        <end position="64"/>
    </location>
    <ligand>
        <name>substrate</name>
    </ligand>
</feature>
<dbReference type="EMBL" id="SUMG01000002">
    <property type="protein sequence ID" value="NBG87394.1"/>
    <property type="molecule type" value="Genomic_DNA"/>
</dbReference>
<keyword evidence="5 6" id="KW-0665">Pyrimidine biosynthesis</keyword>
<dbReference type="GO" id="GO:0008270">
    <property type="term" value="F:zinc ion binding"/>
    <property type="evidence" value="ECO:0007669"/>
    <property type="project" value="UniProtKB-UniRule"/>
</dbReference>
<dbReference type="InterPro" id="IPR002195">
    <property type="entry name" value="Dihydroorotase_CS"/>
</dbReference>
<evidence type="ECO:0000256" key="3">
    <source>
        <dbReference type="ARBA" id="ARBA00022723"/>
    </source>
</evidence>
<dbReference type="Pfam" id="PF12890">
    <property type="entry name" value="DHOase"/>
    <property type="match status" value="1"/>
</dbReference>
<keyword evidence="4 6" id="KW-0378">Hydrolase</keyword>
<dbReference type="InterPro" id="IPR004722">
    <property type="entry name" value="DHOase"/>
</dbReference>
<protein>
    <recommendedName>
        <fullName evidence="6">Dihydroorotase</fullName>
        <shortName evidence="6">DHOase</shortName>
        <ecNumber evidence="6">3.5.2.3</ecNumber>
    </recommendedName>
</protein>
<dbReference type="Gene3D" id="3.20.20.140">
    <property type="entry name" value="Metal-dependent hydrolases"/>
    <property type="match status" value="1"/>
</dbReference>
<feature type="binding site" evidence="6">
    <location>
        <position position="278"/>
    </location>
    <ligand>
        <name>substrate</name>
    </ligand>
</feature>
<dbReference type="EC" id="3.5.2.3" evidence="6"/>
<dbReference type="HAMAP" id="MF_00220_B">
    <property type="entry name" value="PyrC_classI_B"/>
    <property type="match status" value="1"/>
</dbReference>
<dbReference type="CDD" id="cd01317">
    <property type="entry name" value="DHOase_IIa"/>
    <property type="match status" value="1"/>
</dbReference>
<evidence type="ECO:0000256" key="2">
    <source>
        <dbReference type="ARBA" id="ARBA00010286"/>
    </source>
</evidence>
<feature type="binding site" evidence="6">
    <location>
        <position position="179"/>
    </location>
    <ligand>
        <name>Zn(2+)</name>
        <dbReference type="ChEBI" id="CHEBI:29105"/>
        <label>2</label>
    </ligand>
</feature>
<comment type="function">
    <text evidence="1 6">Catalyzes the reversible cyclization of carbamoyl aspartate to dihydroorotate.</text>
</comment>
<reference evidence="8 9" key="1">
    <citation type="submission" date="2019-04" db="EMBL/GenBank/DDBJ databases">
        <title>Isachenkonia alkalipeptolytica gen. nov. sp. nov. a new anaerobic, alkiliphilic organothrophic bacterium capable to reduce synthesized ferrihydrite isolated from a soda lake.</title>
        <authorList>
            <person name="Toshchakov S.V."/>
            <person name="Zavarzina D.G."/>
            <person name="Zhilina T.N."/>
            <person name="Kostrikina N.A."/>
            <person name="Kublanov I.V."/>
        </authorList>
    </citation>
    <scope>NUCLEOTIDE SEQUENCE [LARGE SCALE GENOMIC DNA]</scope>
    <source>
        <strain evidence="8 9">Z-1701</strain>
    </source>
</reference>
<dbReference type="GO" id="GO:0044205">
    <property type="term" value="P:'de novo' UMP biosynthetic process"/>
    <property type="evidence" value="ECO:0007669"/>
    <property type="project" value="UniProtKB-UniRule"/>
</dbReference>
<comment type="cofactor">
    <cofactor evidence="6">
        <name>Zn(2+)</name>
        <dbReference type="ChEBI" id="CHEBI:29105"/>
    </cofactor>
    <text evidence="6">Binds 2 Zn(2+) ions per subunit.</text>
</comment>
<feature type="binding site" evidence="6">
    <location>
        <position position="309"/>
    </location>
    <ligand>
        <name>substrate</name>
    </ligand>
</feature>
<dbReference type="PANTHER" id="PTHR43668:SF2">
    <property type="entry name" value="ALLANTOINASE"/>
    <property type="match status" value="1"/>
</dbReference>
<dbReference type="NCBIfam" id="TIGR00857">
    <property type="entry name" value="pyrC_multi"/>
    <property type="match status" value="1"/>
</dbReference>
<feature type="binding site" evidence="6">
    <location>
        <position position="305"/>
    </location>
    <ligand>
        <name>Zn(2+)</name>
        <dbReference type="ChEBI" id="CHEBI:29105"/>
        <label>1</label>
    </ligand>
</feature>
<keyword evidence="6" id="KW-0862">Zinc</keyword>
<evidence type="ECO:0000256" key="1">
    <source>
        <dbReference type="ARBA" id="ARBA00002368"/>
    </source>
</evidence>
<dbReference type="GO" id="GO:0004038">
    <property type="term" value="F:allantoinase activity"/>
    <property type="evidence" value="ECO:0007669"/>
    <property type="project" value="TreeGrafter"/>
</dbReference>
<dbReference type="AlphaFoldDB" id="A0AA43XJC1"/>
<comment type="catalytic activity">
    <reaction evidence="6">
        <text>(S)-dihydroorotate + H2O = N-carbamoyl-L-aspartate + H(+)</text>
        <dbReference type="Rhea" id="RHEA:24296"/>
        <dbReference type="ChEBI" id="CHEBI:15377"/>
        <dbReference type="ChEBI" id="CHEBI:15378"/>
        <dbReference type="ChEBI" id="CHEBI:30864"/>
        <dbReference type="ChEBI" id="CHEBI:32814"/>
        <dbReference type="EC" id="3.5.2.3"/>
    </reaction>
</comment>
<gene>
    <name evidence="6" type="primary">pyrC</name>
    <name evidence="8" type="ORF">ISALK_02655</name>
</gene>
<feature type="binding site" evidence="6">
    <location>
        <position position="94"/>
    </location>
    <ligand>
        <name>substrate</name>
    </ligand>
</feature>
<keyword evidence="3 6" id="KW-0479">Metal-binding</keyword>
<feature type="binding site" evidence="6">
    <location>
        <position position="60"/>
    </location>
    <ligand>
        <name>Zn(2+)</name>
        <dbReference type="ChEBI" id="CHEBI:29105"/>
        <label>1</label>
    </ligand>
</feature>
<feature type="binding site" evidence="6">
    <location>
        <position position="152"/>
    </location>
    <ligand>
        <name>Zn(2+)</name>
        <dbReference type="ChEBI" id="CHEBI:29105"/>
        <label>2</label>
    </ligand>
</feature>
<evidence type="ECO:0000313" key="9">
    <source>
        <dbReference type="Proteomes" id="UP000449710"/>
    </source>
</evidence>
<dbReference type="InterPro" id="IPR024403">
    <property type="entry name" value="DHOase_cat"/>
</dbReference>
<comment type="caution">
    <text evidence="8">The sequence shown here is derived from an EMBL/GenBank/DDBJ whole genome shotgun (WGS) entry which is preliminary data.</text>
</comment>
<evidence type="ECO:0000256" key="6">
    <source>
        <dbReference type="HAMAP-Rule" id="MF_00220"/>
    </source>
</evidence>
<dbReference type="PROSITE" id="PS00483">
    <property type="entry name" value="DIHYDROOROTASE_2"/>
    <property type="match status" value="1"/>
</dbReference>
<dbReference type="Gene3D" id="2.30.40.10">
    <property type="entry name" value="Urease, subunit C, domain 1"/>
    <property type="match status" value="1"/>
</dbReference>
<dbReference type="Proteomes" id="UP000449710">
    <property type="component" value="Unassembled WGS sequence"/>
</dbReference>
<accession>A0AA43XJC1</accession>
<feature type="binding site" evidence="6">
    <location>
        <position position="152"/>
    </location>
    <ligand>
        <name>Zn(2+)</name>
        <dbReference type="ChEBI" id="CHEBI:29105"/>
        <label>1</label>
    </ligand>
</feature>
<evidence type="ECO:0000256" key="4">
    <source>
        <dbReference type="ARBA" id="ARBA00022801"/>
    </source>
</evidence>
<feature type="active site" evidence="6">
    <location>
        <position position="305"/>
    </location>
</feature>
<dbReference type="InterPro" id="IPR050138">
    <property type="entry name" value="DHOase/Allantoinase_Hydrolase"/>
</dbReference>
<comment type="similarity">
    <text evidence="2 6">Belongs to the metallo-dependent hydrolases superfamily. DHOase family. Class I DHOase subfamily.</text>
</comment>
<dbReference type="GO" id="GO:0004151">
    <property type="term" value="F:dihydroorotase activity"/>
    <property type="evidence" value="ECO:0007669"/>
    <property type="project" value="UniProtKB-UniRule"/>
</dbReference>
<dbReference type="PROSITE" id="PS00482">
    <property type="entry name" value="DIHYDROOROTASE_1"/>
    <property type="match status" value="1"/>
</dbReference>